<dbReference type="Gene3D" id="2.160.20.10">
    <property type="entry name" value="Single-stranded right-handed beta-helix, Pectin lyase-like"/>
    <property type="match status" value="1"/>
</dbReference>
<dbReference type="Gene3D" id="2.60.350.10">
    <property type="entry name" value="Dextranase, N-terminal"/>
    <property type="match status" value="1"/>
</dbReference>
<dbReference type="InterPro" id="IPR011050">
    <property type="entry name" value="Pectin_lyase_fold/virulence"/>
</dbReference>
<dbReference type="InterPro" id="IPR041274">
    <property type="entry name" value="IPU_b_solenoid"/>
</dbReference>
<dbReference type="EC" id="3.2.1.11" evidence="4"/>
<dbReference type="InterPro" id="IPR023226">
    <property type="entry name" value="Glyco_hydro_49_N_dom"/>
</dbReference>
<feature type="region of interest" description="Disordered" evidence="1">
    <location>
        <begin position="578"/>
        <end position="603"/>
    </location>
</feature>
<dbReference type="AlphaFoldDB" id="A0A5C6FSC9"/>
<keyword evidence="2" id="KW-1133">Transmembrane helix</keyword>
<dbReference type="SUPFAM" id="SSF51126">
    <property type="entry name" value="Pectin lyase-like"/>
    <property type="match status" value="1"/>
</dbReference>
<keyword evidence="2" id="KW-0472">Membrane</keyword>
<dbReference type="SUPFAM" id="SSF101596">
    <property type="entry name" value="Dextranase, N-terminal domain"/>
    <property type="match status" value="1"/>
</dbReference>
<keyword evidence="2" id="KW-0812">Transmembrane</keyword>
<reference evidence="4 5" key="1">
    <citation type="submission" date="2019-02" db="EMBL/GenBank/DDBJ databases">
        <title>Deep-cultivation of Planctomycetes and their phenomic and genomic characterization uncovers novel biology.</title>
        <authorList>
            <person name="Wiegand S."/>
            <person name="Jogler M."/>
            <person name="Boedeker C."/>
            <person name="Pinto D."/>
            <person name="Vollmers J."/>
            <person name="Rivas-Marin E."/>
            <person name="Kohn T."/>
            <person name="Peeters S.H."/>
            <person name="Heuer A."/>
            <person name="Rast P."/>
            <person name="Oberbeckmann S."/>
            <person name="Bunk B."/>
            <person name="Jeske O."/>
            <person name="Meyerdierks A."/>
            <person name="Storesund J.E."/>
            <person name="Kallscheuer N."/>
            <person name="Luecker S."/>
            <person name="Lage O.M."/>
            <person name="Pohl T."/>
            <person name="Merkel B.J."/>
            <person name="Hornburger P."/>
            <person name="Mueller R.-W."/>
            <person name="Bruemmer F."/>
            <person name="Labrenz M."/>
            <person name="Spormann A.M."/>
            <person name="Op Den Camp H."/>
            <person name="Overmann J."/>
            <person name="Amann R."/>
            <person name="Jetten M.S.M."/>
            <person name="Mascher T."/>
            <person name="Medema M.H."/>
            <person name="Devos D.P."/>
            <person name="Kaster A.-K."/>
            <person name="Ovreas L."/>
            <person name="Rohde M."/>
            <person name="Galperin M.Y."/>
            <person name="Jogler C."/>
        </authorList>
    </citation>
    <scope>NUCLEOTIDE SEQUENCE [LARGE SCALE GENOMIC DNA]</scope>
    <source>
        <strain evidence="4 5">V7</strain>
    </source>
</reference>
<dbReference type="InterPro" id="IPR012334">
    <property type="entry name" value="Pectin_lyas_fold"/>
</dbReference>
<evidence type="ECO:0000313" key="4">
    <source>
        <dbReference type="EMBL" id="TWU63051.1"/>
    </source>
</evidence>
<protein>
    <submittedName>
        <fullName evidence="4">Dextranase</fullName>
        <ecNumber evidence="4">3.2.1.11</ecNumber>
    </submittedName>
</protein>
<evidence type="ECO:0000256" key="2">
    <source>
        <dbReference type="SAM" id="Phobius"/>
    </source>
</evidence>
<dbReference type="GO" id="GO:0033904">
    <property type="term" value="F:dextranase activity"/>
    <property type="evidence" value="ECO:0007669"/>
    <property type="project" value="UniProtKB-EC"/>
</dbReference>
<feature type="transmembrane region" description="Helical" evidence="2">
    <location>
        <begin position="45"/>
        <end position="63"/>
    </location>
</feature>
<evidence type="ECO:0000259" key="3">
    <source>
        <dbReference type="Pfam" id="PF17433"/>
    </source>
</evidence>
<organism evidence="4 5">
    <name type="scientific">Crateriforma conspicua</name>
    <dbReference type="NCBI Taxonomy" id="2527996"/>
    <lineage>
        <taxon>Bacteria</taxon>
        <taxon>Pseudomonadati</taxon>
        <taxon>Planctomycetota</taxon>
        <taxon>Planctomycetia</taxon>
        <taxon>Planctomycetales</taxon>
        <taxon>Planctomycetaceae</taxon>
        <taxon>Crateriforma</taxon>
    </lineage>
</organism>
<dbReference type="Pfam" id="PF18783">
    <property type="entry name" value="IPU_b_solenoid"/>
    <property type="match status" value="1"/>
</dbReference>
<dbReference type="InterPro" id="IPR035953">
    <property type="entry name" value="Dextranase_N-ter"/>
</dbReference>
<dbReference type="Proteomes" id="UP000316476">
    <property type="component" value="Unassembled WGS sequence"/>
</dbReference>
<accession>A0A5C6FSC9</accession>
<feature type="compositionally biased region" description="Basic and acidic residues" evidence="1">
    <location>
        <begin position="589"/>
        <end position="603"/>
    </location>
</feature>
<proteinExistence type="predicted"/>
<evidence type="ECO:0000313" key="5">
    <source>
        <dbReference type="Proteomes" id="UP000316476"/>
    </source>
</evidence>
<dbReference type="Pfam" id="PF17433">
    <property type="entry name" value="Glyco_hydro_49N"/>
    <property type="match status" value="1"/>
</dbReference>
<gene>
    <name evidence="4" type="ORF">V7x_47890</name>
</gene>
<sequence>MVPLHSQRTTATKPFAREKIDSPNLQYQMTQECPIRVALRSSRQVLGLFAIVVLCVAAGQRVVAQRPETLQDASTSSVNQDKPWAVFRTPGLGDSQRSPFYRVEVQGQPADVYVTRPPAGDGRTDGAAFDRADRRSFSFATFQCGKAVDVKVQKLNGAFQQVRLRPSRKIGVDFDILQQDAQAGWVKIRVHKPGVKVSVEFIDQHFRQRRDLPRDALLLFADPMAEQHEQFLGGPAIDDDDIGYVTPGAKFASVQSKPVIVFPPGIHRIGDWKVPEGVQRIHLQGGAYVMGAIDARSVDGLMMTGSGILSGEDFPWRSQHGSDEPVMHDPWKTSIKLVDVGPDFKIQGVTLANAPHFVCNTFDHGGTIRNVKILGSWRWNNDGFDVPRNGIVEDCFVSAFDDAFKLYHDHAVVRNCVVWQMNNGAVFQLGWFGKNVSDVRVSHIDVIHTEYTGTNENWGLVSMARHDGAGVIEDFVFEDIVMEGPVARLIGLHLHESPKQKIRDMRFRDISVDRWLDPSDYNNIAETGNVPSQADPSGVTNVVGGDVQGLAFERLRVAGEFISQQNFQTTGRFTVIGSPEVSFPSDASSGDHPKSESRDARQD</sequence>
<evidence type="ECO:0000256" key="1">
    <source>
        <dbReference type="SAM" id="MobiDB-lite"/>
    </source>
</evidence>
<dbReference type="EMBL" id="SJPZ01000002">
    <property type="protein sequence ID" value="TWU63051.1"/>
    <property type="molecule type" value="Genomic_DNA"/>
</dbReference>
<keyword evidence="4" id="KW-0378">Hydrolase</keyword>
<keyword evidence="4" id="KW-0326">Glycosidase</keyword>
<feature type="domain" description="Glycoside hydrolase family 49 N-terminal" evidence="3">
    <location>
        <begin position="93"/>
        <end position="211"/>
    </location>
</feature>
<name>A0A5C6FSC9_9PLAN</name>
<comment type="caution">
    <text evidence="4">The sequence shown here is derived from an EMBL/GenBank/DDBJ whole genome shotgun (WGS) entry which is preliminary data.</text>
</comment>